<dbReference type="InterPro" id="IPR013083">
    <property type="entry name" value="Znf_RING/FYVE/PHD"/>
</dbReference>
<keyword evidence="3" id="KW-1185">Reference proteome</keyword>
<protein>
    <submittedName>
        <fullName evidence="4">Uncharacterized protein LOC108858390</fullName>
    </submittedName>
</protein>
<feature type="domain" description="RING-type" evidence="2">
    <location>
        <begin position="141"/>
        <end position="171"/>
    </location>
</feature>
<dbReference type="Gene3D" id="3.30.40.10">
    <property type="entry name" value="Zinc/RING finger domain, C3HC4 (zinc finger)"/>
    <property type="match status" value="1"/>
</dbReference>
<dbReference type="RefSeq" id="XP_018487827.1">
    <property type="nucleotide sequence ID" value="XM_018632325.1"/>
</dbReference>
<name>A0A6J0NST4_RAPSA</name>
<evidence type="ECO:0000259" key="2">
    <source>
        <dbReference type="PROSITE" id="PS50089"/>
    </source>
</evidence>
<dbReference type="KEGG" id="rsz:108858390"/>
<evidence type="ECO:0000313" key="3">
    <source>
        <dbReference type="Proteomes" id="UP000504610"/>
    </source>
</evidence>
<dbReference type="GeneID" id="108858390"/>
<reference evidence="4" key="2">
    <citation type="submission" date="2025-08" db="UniProtKB">
        <authorList>
            <consortium name="RefSeq"/>
        </authorList>
    </citation>
    <scope>IDENTIFICATION</scope>
    <source>
        <tissue evidence="4">Leaf</tissue>
    </source>
</reference>
<dbReference type="Proteomes" id="UP000504610">
    <property type="component" value="Chromosome 5"/>
</dbReference>
<dbReference type="PROSITE" id="PS50089">
    <property type="entry name" value="ZF_RING_2"/>
    <property type="match status" value="1"/>
</dbReference>
<reference evidence="3" key="1">
    <citation type="journal article" date="2019" name="Database">
        <title>The radish genome database (RadishGD): an integrated information resource for radish genomics.</title>
        <authorList>
            <person name="Yu H.J."/>
            <person name="Baek S."/>
            <person name="Lee Y.J."/>
            <person name="Cho A."/>
            <person name="Mun J.H."/>
        </authorList>
    </citation>
    <scope>NUCLEOTIDE SEQUENCE [LARGE SCALE GENOMIC DNA]</scope>
    <source>
        <strain evidence="3">cv. WK10039</strain>
    </source>
</reference>
<dbReference type="GO" id="GO:0008270">
    <property type="term" value="F:zinc ion binding"/>
    <property type="evidence" value="ECO:0007669"/>
    <property type="project" value="UniProtKB-KW"/>
</dbReference>
<keyword evidence="1" id="KW-0863">Zinc-finger</keyword>
<sequence>MNTPSWVVDHETEPTLSSPKRVITMKIKRRSTYQTEIVIYVDLKMVSNGHLAHETVRNMKYMLGYHEIDYDSAIEIIEETSEHVANTILTFDDPAETDLDIIVKIIDHNQDAFRRIDLDVYMIELGENLREPIPSEEYDECSVCCEEFGTGRELNTLDCGHSFHHHCVLEWVKKKLDMSML</sequence>
<dbReference type="OrthoDB" id="1029666at2759"/>
<dbReference type="InterPro" id="IPR001841">
    <property type="entry name" value="Znf_RING"/>
</dbReference>
<organism evidence="3 4">
    <name type="scientific">Raphanus sativus</name>
    <name type="common">Radish</name>
    <name type="synonym">Raphanus raphanistrum var. sativus</name>
    <dbReference type="NCBI Taxonomy" id="3726"/>
    <lineage>
        <taxon>Eukaryota</taxon>
        <taxon>Viridiplantae</taxon>
        <taxon>Streptophyta</taxon>
        <taxon>Embryophyta</taxon>
        <taxon>Tracheophyta</taxon>
        <taxon>Spermatophyta</taxon>
        <taxon>Magnoliopsida</taxon>
        <taxon>eudicotyledons</taxon>
        <taxon>Gunneridae</taxon>
        <taxon>Pentapetalae</taxon>
        <taxon>rosids</taxon>
        <taxon>malvids</taxon>
        <taxon>Brassicales</taxon>
        <taxon>Brassicaceae</taxon>
        <taxon>Brassiceae</taxon>
        <taxon>Raphanus</taxon>
    </lineage>
</organism>
<dbReference type="SUPFAM" id="SSF57850">
    <property type="entry name" value="RING/U-box"/>
    <property type="match status" value="1"/>
</dbReference>
<dbReference type="AlphaFoldDB" id="A0A6J0NST4"/>
<proteinExistence type="predicted"/>
<accession>A0A6J0NST4</accession>
<evidence type="ECO:0000313" key="4">
    <source>
        <dbReference type="RefSeq" id="XP_018487827.1"/>
    </source>
</evidence>
<evidence type="ECO:0000256" key="1">
    <source>
        <dbReference type="PROSITE-ProRule" id="PRU00175"/>
    </source>
</evidence>
<keyword evidence="1" id="KW-0479">Metal-binding</keyword>
<gene>
    <name evidence="4" type="primary">LOC108858390</name>
</gene>
<keyword evidence="1" id="KW-0862">Zinc</keyword>
<dbReference type="CDD" id="cd16448">
    <property type="entry name" value="RING-H2"/>
    <property type="match status" value="1"/>
</dbReference>
<dbReference type="Pfam" id="PF13639">
    <property type="entry name" value="zf-RING_2"/>
    <property type="match status" value="1"/>
</dbReference>